<dbReference type="InterPro" id="IPR045851">
    <property type="entry name" value="AMP-bd_C_sf"/>
</dbReference>
<dbReference type="Proteomes" id="UP000541109">
    <property type="component" value="Unassembled WGS sequence"/>
</dbReference>
<comment type="caution">
    <text evidence="4">The sequence shown here is derived from an EMBL/GenBank/DDBJ whole genome shotgun (WGS) entry which is preliminary data.</text>
</comment>
<evidence type="ECO:0000259" key="3">
    <source>
        <dbReference type="Pfam" id="PF00501"/>
    </source>
</evidence>
<dbReference type="PANTHER" id="PTHR43201:SF5">
    <property type="entry name" value="MEDIUM-CHAIN ACYL-COA LIGASE ACSF2, MITOCHONDRIAL"/>
    <property type="match status" value="1"/>
</dbReference>
<dbReference type="Gene3D" id="3.30.300.30">
    <property type="match status" value="1"/>
</dbReference>
<dbReference type="GO" id="GO:0031956">
    <property type="term" value="F:medium-chain fatty acid-CoA ligase activity"/>
    <property type="evidence" value="ECO:0007669"/>
    <property type="project" value="TreeGrafter"/>
</dbReference>
<dbReference type="GO" id="GO:0006631">
    <property type="term" value="P:fatty acid metabolic process"/>
    <property type="evidence" value="ECO:0007669"/>
    <property type="project" value="TreeGrafter"/>
</dbReference>
<name>A0A839ACC2_9HYPH</name>
<reference evidence="4 5" key="1">
    <citation type="submission" date="2020-07" db="EMBL/GenBank/DDBJ databases">
        <title>Stappia sp., F7233, whole genome shotgun sequencing project.</title>
        <authorList>
            <person name="Jiang S."/>
            <person name="Liu Z.W."/>
            <person name="Du Z.J."/>
        </authorList>
    </citation>
    <scope>NUCLEOTIDE SEQUENCE [LARGE SCALE GENOMIC DNA]</scope>
    <source>
        <strain evidence="4 5">F7233</strain>
    </source>
</reference>
<evidence type="ECO:0000256" key="2">
    <source>
        <dbReference type="ARBA" id="ARBA00022598"/>
    </source>
</evidence>
<keyword evidence="2 4" id="KW-0436">Ligase</keyword>
<dbReference type="InterPro" id="IPR000873">
    <property type="entry name" value="AMP-dep_synth/lig_dom"/>
</dbReference>
<dbReference type="InterPro" id="IPR042099">
    <property type="entry name" value="ANL_N_sf"/>
</dbReference>
<evidence type="ECO:0000256" key="1">
    <source>
        <dbReference type="ARBA" id="ARBA00006432"/>
    </source>
</evidence>
<dbReference type="PANTHER" id="PTHR43201">
    <property type="entry name" value="ACYL-COA SYNTHETASE"/>
    <property type="match status" value="1"/>
</dbReference>
<comment type="similarity">
    <text evidence="1">Belongs to the ATP-dependent AMP-binding enzyme family.</text>
</comment>
<keyword evidence="5" id="KW-1185">Reference proteome</keyword>
<dbReference type="RefSeq" id="WP_182163500.1">
    <property type="nucleotide sequence ID" value="NZ_JACFXV010000043.1"/>
</dbReference>
<dbReference type="Pfam" id="PF00501">
    <property type="entry name" value="AMP-binding"/>
    <property type="match status" value="1"/>
</dbReference>
<protein>
    <submittedName>
        <fullName evidence="4">Acyl--CoA ligase</fullName>
    </submittedName>
</protein>
<feature type="domain" description="AMP-dependent synthetase/ligase" evidence="3">
    <location>
        <begin position="27"/>
        <end position="276"/>
    </location>
</feature>
<dbReference type="SUPFAM" id="SSF56801">
    <property type="entry name" value="Acetyl-CoA synthetase-like"/>
    <property type="match status" value="2"/>
</dbReference>
<evidence type="ECO:0000313" key="4">
    <source>
        <dbReference type="EMBL" id="MBA5776796.1"/>
    </source>
</evidence>
<dbReference type="AlphaFoldDB" id="A0A839ACC2"/>
<accession>A0A839ACC2</accession>
<sequence length="541" mass="57165">MILTSEQTIEAHAQSGIWGRITLDALFRRAAASHPDRVALVDAPDRAEWTGGTPRKLTYAEADEEISRLAGFYAAVGLSLDHVIGLHTPNTVDAVIAFLAALRCGLVVTPLPQHWRQRDVLSALSRAGAKALVAADRIEPRRIAEDARAAAAELFSLRFVFGLGKEVPDGLIDIASVLAELDAESMPPPAVRRERNPADHVATLTWTRSTSGEPLPVARSHNHWIAAGFMAFLESSLQDGADLVIPYALTGMAGIGAGLMPWLMSAGTLHLHHPRALGNLAAHANHVEADYILCPGALVPAVERRLDAPECRVLAVWNTWSPAATPLRTNRTVIDLHVADEFAMIARQRGGSALPTSIPLGVSGAPSSVRHGPALVEIALDEEAAPPTLKVRGAMVADSAWPASKVRIPTDKAGFVDTLLAVRQSDTGLAGIGLPGSSAPGSGPLAVLDALYSSFTGVTEAAAFLVGDGILGARLYAALVPQPGAMLDTEAFFAYLDAQGVSLSEVPYRILSLPALPRLENGKINRDALAVRIDRLRAAVA</sequence>
<organism evidence="4 5">
    <name type="scientific">Stappia albiluteola</name>
    <dbReference type="NCBI Taxonomy" id="2758565"/>
    <lineage>
        <taxon>Bacteria</taxon>
        <taxon>Pseudomonadati</taxon>
        <taxon>Pseudomonadota</taxon>
        <taxon>Alphaproteobacteria</taxon>
        <taxon>Hyphomicrobiales</taxon>
        <taxon>Stappiaceae</taxon>
        <taxon>Stappia</taxon>
    </lineage>
</organism>
<gene>
    <name evidence="4" type="ORF">H2509_06600</name>
</gene>
<dbReference type="EMBL" id="JACFXV010000043">
    <property type="protein sequence ID" value="MBA5776796.1"/>
    <property type="molecule type" value="Genomic_DNA"/>
</dbReference>
<proteinExistence type="inferred from homology"/>
<dbReference type="Gene3D" id="3.40.50.12780">
    <property type="entry name" value="N-terminal domain of ligase-like"/>
    <property type="match status" value="1"/>
</dbReference>
<evidence type="ECO:0000313" key="5">
    <source>
        <dbReference type="Proteomes" id="UP000541109"/>
    </source>
</evidence>